<dbReference type="Gene3D" id="3.40.525.10">
    <property type="entry name" value="CRAL-TRIO lipid binding domain"/>
    <property type="match status" value="1"/>
</dbReference>
<dbReference type="InterPro" id="IPR009038">
    <property type="entry name" value="GOLD_dom"/>
</dbReference>
<organism evidence="3 4">
    <name type="scientific">Oedothorax gibbosus</name>
    <dbReference type="NCBI Taxonomy" id="931172"/>
    <lineage>
        <taxon>Eukaryota</taxon>
        <taxon>Metazoa</taxon>
        <taxon>Ecdysozoa</taxon>
        <taxon>Arthropoda</taxon>
        <taxon>Chelicerata</taxon>
        <taxon>Arachnida</taxon>
        <taxon>Araneae</taxon>
        <taxon>Araneomorphae</taxon>
        <taxon>Entelegynae</taxon>
        <taxon>Araneoidea</taxon>
        <taxon>Linyphiidae</taxon>
        <taxon>Erigoninae</taxon>
        <taxon>Oedothorax</taxon>
    </lineage>
</organism>
<evidence type="ECO:0000313" key="3">
    <source>
        <dbReference type="EMBL" id="KAG8195975.1"/>
    </source>
</evidence>
<keyword evidence="4" id="KW-1185">Reference proteome</keyword>
<dbReference type="PANTHER" id="PTHR23324:SF83">
    <property type="entry name" value="SEC14-LIKE PROTEIN 2"/>
    <property type="match status" value="1"/>
</dbReference>
<feature type="domain" description="GOLD" evidence="2">
    <location>
        <begin position="301"/>
        <end position="404"/>
    </location>
</feature>
<dbReference type="PRINTS" id="PR00180">
    <property type="entry name" value="CRETINALDHBP"/>
</dbReference>
<dbReference type="InterPro" id="IPR036598">
    <property type="entry name" value="GOLD_dom_sf"/>
</dbReference>
<dbReference type="InterPro" id="IPR011074">
    <property type="entry name" value="CRAL/TRIO_N_dom"/>
</dbReference>
<feature type="domain" description="CRAL-TRIO" evidence="1">
    <location>
        <begin position="94"/>
        <end position="269"/>
    </location>
</feature>
<dbReference type="InterPro" id="IPR001251">
    <property type="entry name" value="CRAL-TRIO_dom"/>
</dbReference>
<dbReference type="GO" id="GO:0005737">
    <property type="term" value="C:cytoplasm"/>
    <property type="evidence" value="ECO:0007669"/>
    <property type="project" value="TreeGrafter"/>
</dbReference>
<dbReference type="PROSITE" id="PS50866">
    <property type="entry name" value="GOLD"/>
    <property type="match status" value="1"/>
</dbReference>
<dbReference type="PANTHER" id="PTHR23324">
    <property type="entry name" value="SEC14 RELATED PROTEIN"/>
    <property type="match status" value="1"/>
</dbReference>
<dbReference type="PROSITE" id="PS50191">
    <property type="entry name" value="CRAL_TRIO"/>
    <property type="match status" value="1"/>
</dbReference>
<comment type="caution">
    <text evidence="3">The sequence shown here is derived from an EMBL/GenBank/DDBJ whole genome shotgun (WGS) entry which is preliminary data.</text>
</comment>
<evidence type="ECO:0000259" key="1">
    <source>
        <dbReference type="PROSITE" id="PS50191"/>
    </source>
</evidence>
<gene>
    <name evidence="3" type="ORF">JTE90_028949</name>
</gene>
<name>A0AAV6VGS1_9ARAC</name>
<dbReference type="Proteomes" id="UP000827092">
    <property type="component" value="Unassembled WGS sequence"/>
</dbReference>
<dbReference type="CDD" id="cd00170">
    <property type="entry name" value="SEC14"/>
    <property type="match status" value="1"/>
</dbReference>
<evidence type="ECO:0000259" key="2">
    <source>
        <dbReference type="PROSITE" id="PS50866"/>
    </source>
</evidence>
<dbReference type="SMART" id="SM01100">
    <property type="entry name" value="CRAL_TRIO_N"/>
    <property type="match status" value="1"/>
</dbReference>
<dbReference type="AlphaFoldDB" id="A0AAV6VGS1"/>
<dbReference type="Pfam" id="PF13897">
    <property type="entry name" value="GOLD_2"/>
    <property type="match status" value="1"/>
</dbReference>
<reference evidence="3 4" key="1">
    <citation type="journal article" date="2022" name="Nat. Ecol. Evol.">
        <title>A masculinizing supergene underlies an exaggerated male reproductive morph in a spider.</title>
        <authorList>
            <person name="Hendrickx F."/>
            <person name="De Corte Z."/>
            <person name="Sonet G."/>
            <person name="Van Belleghem S.M."/>
            <person name="Kostlbacher S."/>
            <person name="Vangestel C."/>
        </authorList>
    </citation>
    <scope>NUCLEOTIDE SEQUENCE [LARGE SCALE GENOMIC DNA]</scope>
    <source>
        <strain evidence="3">W744_W776</strain>
    </source>
</reference>
<dbReference type="EMBL" id="JAFNEN010000075">
    <property type="protein sequence ID" value="KAG8195975.1"/>
    <property type="molecule type" value="Genomic_DNA"/>
</dbReference>
<protein>
    <recommendedName>
        <fullName evidence="5">SEC14-like protein 2</fullName>
    </recommendedName>
</protein>
<dbReference type="SUPFAM" id="SSF101576">
    <property type="entry name" value="Supernatant protein factor (SPF), C-terminal domain"/>
    <property type="match status" value="1"/>
</dbReference>
<dbReference type="InterPro" id="IPR051064">
    <property type="entry name" value="SEC14/CRAL-TRIO_domain"/>
</dbReference>
<dbReference type="Gene3D" id="2.60.120.680">
    <property type="entry name" value="GOLD domain"/>
    <property type="match status" value="1"/>
</dbReference>
<evidence type="ECO:0008006" key="5">
    <source>
        <dbReference type="Google" id="ProtNLM"/>
    </source>
</evidence>
<accession>A0AAV6VGS1</accession>
<dbReference type="SMART" id="SM00516">
    <property type="entry name" value="SEC14"/>
    <property type="match status" value="1"/>
</dbReference>
<dbReference type="SUPFAM" id="SSF52087">
    <property type="entry name" value="CRAL/TRIO domain"/>
    <property type="match status" value="1"/>
</dbReference>
<dbReference type="InterPro" id="IPR036273">
    <property type="entry name" value="CRAL/TRIO_N_dom_sf"/>
</dbReference>
<dbReference type="Pfam" id="PF00650">
    <property type="entry name" value="CRAL_TRIO"/>
    <property type="match status" value="1"/>
</dbReference>
<evidence type="ECO:0000313" key="4">
    <source>
        <dbReference type="Proteomes" id="UP000827092"/>
    </source>
</evidence>
<dbReference type="SUPFAM" id="SSF46938">
    <property type="entry name" value="CRAL/TRIO N-terminal domain"/>
    <property type="match status" value="1"/>
</dbReference>
<proteinExistence type="predicted"/>
<dbReference type="InterPro" id="IPR036865">
    <property type="entry name" value="CRAL-TRIO_dom_sf"/>
</dbReference>
<dbReference type="Pfam" id="PF03765">
    <property type="entry name" value="CRAL_TRIO_N"/>
    <property type="match status" value="1"/>
</dbReference>
<sequence length="415" mass="47686">MRFAFLVCKAFLNNSFSTMGALEELSKAEQKAFDELKARIANDLNEEMKKDTNLFIRFLRARDFNVDLAEAMLRNHLTWRKTFQVDSILTSYVPDEVPVKYIPIARMGFDKDGCPVIYFAFGNMDGKGILKCVTKNSCVKSVVKLFEEDLVAMKNQSIKLGKPIEHWSYILNFEDYNFSKATHKGTIEALISLFVIYESNYPERLKGAYIINASIYFNMIFQIIKPLLSGTTLKKVRIYGKDGWQEDVSKLMHPQDLPAFLGGKKTDPDGNKMCNTIVKHGAIVPSEYYQTKNTISLKHQPDVKKLNVSRMSKTHLPFIVSEKGSFIEWEFETESRDIEFGVFYAESDKNNAEIVEVVPKQRIETHLNSEVGVFQCDKAGIYTLTFDNSYSWIFQKEIYYRAAVIHPKAKTMTQN</sequence>